<feature type="transmembrane region" description="Helical" evidence="2">
    <location>
        <begin position="357"/>
        <end position="376"/>
    </location>
</feature>
<evidence type="ECO:0000256" key="2">
    <source>
        <dbReference type="SAM" id="Phobius"/>
    </source>
</evidence>
<dbReference type="Pfam" id="PF04083">
    <property type="entry name" value="Abhydro_lipase"/>
    <property type="match status" value="1"/>
</dbReference>
<accession>G8C119</accession>
<evidence type="ECO:0000313" key="5">
    <source>
        <dbReference type="Proteomes" id="UP000005666"/>
    </source>
</evidence>
<dbReference type="SUPFAM" id="SSF53474">
    <property type="entry name" value="alpha/beta-Hydrolases"/>
    <property type="match status" value="1"/>
</dbReference>
<name>G8C119_TETPH</name>
<dbReference type="GeneID" id="11532161"/>
<reference evidence="4 5" key="1">
    <citation type="journal article" date="2011" name="Proc. Natl. Acad. Sci. U.S.A.">
        <title>Evolutionary erosion of yeast sex chromosomes by mating-type switching accidents.</title>
        <authorList>
            <person name="Gordon J.L."/>
            <person name="Armisen D."/>
            <person name="Proux-Wera E."/>
            <person name="Oheigeartaigh S.S."/>
            <person name="Byrne K.P."/>
            <person name="Wolfe K.H."/>
        </authorList>
    </citation>
    <scope>NUCLEOTIDE SEQUENCE [LARGE SCALE GENOMIC DNA]</scope>
    <source>
        <strain evidence="5">ATCC 24235 / CBS 4417 / NBRC 1672 / NRRL Y-8282 / UCD 70-5</strain>
    </source>
</reference>
<evidence type="ECO:0000256" key="1">
    <source>
        <dbReference type="SAM" id="MobiDB-lite"/>
    </source>
</evidence>
<feature type="domain" description="Partial AB-hydrolase lipase" evidence="3">
    <location>
        <begin position="145"/>
        <end position="207"/>
    </location>
</feature>
<proteinExistence type="predicted"/>
<dbReference type="STRING" id="1071381.G8C119"/>
<evidence type="ECO:0000313" key="4">
    <source>
        <dbReference type="EMBL" id="CCE65847.1"/>
    </source>
</evidence>
<gene>
    <name evidence="4" type="primary">TPHA0N00660</name>
    <name evidence="4" type="ordered locus">TPHA_0N00660</name>
</gene>
<dbReference type="GO" id="GO:0004771">
    <property type="term" value="F:sterol ester esterase activity"/>
    <property type="evidence" value="ECO:0007669"/>
    <property type="project" value="EnsemblFungi"/>
</dbReference>
<dbReference type="InterPro" id="IPR029058">
    <property type="entry name" value="AB_hydrolase_fold"/>
</dbReference>
<keyword evidence="2" id="KW-1133">Transmembrane helix</keyword>
<dbReference type="RefSeq" id="XP_003688281.1">
    <property type="nucleotide sequence ID" value="XM_003688233.1"/>
</dbReference>
<dbReference type="OrthoDB" id="6130531at2759"/>
<dbReference type="EMBL" id="HE612869">
    <property type="protein sequence ID" value="CCE65847.1"/>
    <property type="molecule type" value="Genomic_DNA"/>
</dbReference>
<dbReference type="InterPro" id="IPR006693">
    <property type="entry name" value="AB_hydrolase_lipase"/>
</dbReference>
<dbReference type="GO" id="GO:0005886">
    <property type="term" value="C:plasma membrane"/>
    <property type="evidence" value="ECO:0007669"/>
    <property type="project" value="EnsemblFungi"/>
</dbReference>
<feature type="region of interest" description="Disordered" evidence="1">
    <location>
        <begin position="74"/>
        <end position="107"/>
    </location>
</feature>
<feature type="transmembrane region" description="Helical" evidence="2">
    <location>
        <begin position="27"/>
        <end position="50"/>
    </location>
</feature>
<keyword evidence="2" id="KW-0812">Transmembrane</keyword>
<dbReference type="GO" id="GO:0016125">
    <property type="term" value="P:sterol metabolic process"/>
    <property type="evidence" value="ECO:0007669"/>
    <property type="project" value="EnsemblFungi"/>
</dbReference>
<keyword evidence="5" id="KW-1185">Reference proteome</keyword>
<dbReference type="OMA" id="DAVEWCF"/>
<dbReference type="eggNOG" id="KOG2624">
    <property type="taxonomic scope" value="Eukaryota"/>
</dbReference>
<dbReference type="HOGENOM" id="CLU_024238_3_1_1"/>
<dbReference type="Gene3D" id="3.40.50.1820">
    <property type="entry name" value="alpha/beta hydrolase"/>
    <property type="match status" value="1"/>
</dbReference>
<feature type="compositionally biased region" description="Polar residues" evidence="1">
    <location>
        <begin position="93"/>
        <end position="106"/>
    </location>
</feature>
<sequence>MYAFIYMWLWPPPLTGKASMWDTVSDIGIWIISTIVINFSLMVLFICSLYHHYIGKFFAGPRDVRGSDTTIKEDIADGQDDGMRHGASRHTRNASTSTTSPLNPNPNVIEEDLDNNIEYDHTVTNMAANPFVNGNEDLRLVASLNYYYNQVNIKIRELEVETDDGFILDLWHMEGCSGDHDIEANTGTRPVILLLHGLLQSCGSFASGGKRSLAYFFYEQGFDVWLGNNRCGLEKKYNRKKISSDKLWDWDIKHMAFLDLKCLVTNVLSNTGAEKLTLIGHSQGTTQTFYSLINHNEFNDFKLSEKLHNFVALAPAIYPGPLFKEKVFVRLMRKTIDSPLVFGKKSFMPIMMDMRNLLVGTKIFSFLSFVMFNFLFDWNDLLWDPSLRNRHFLFSPVHISVKLMQWWLSPDPNALSFANGYRSIFQTDRQWFPTSDDIDVNEIEKIDKAEPYYPKILLFVPKQDRLVDGKKLINHFIEYENAKMYKIWYIDEYSHLDTLWAEDVIERIGVPLVESLRLGL</sequence>
<dbReference type="PANTHER" id="PTHR11005">
    <property type="entry name" value="LYSOSOMAL ACID LIPASE-RELATED"/>
    <property type="match status" value="1"/>
</dbReference>
<protein>
    <recommendedName>
        <fullName evidence="3">Partial AB-hydrolase lipase domain-containing protein</fullName>
    </recommendedName>
</protein>
<organism evidence="4 5">
    <name type="scientific">Tetrapisispora phaffii (strain ATCC 24235 / CBS 4417 / NBRC 1672 / NRRL Y-8282 / UCD 70-5)</name>
    <name type="common">Yeast</name>
    <name type="synonym">Fabospora phaffii</name>
    <dbReference type="NCBI Taxonomy" id="1071381"/>
    <lineage>
        <taxon>Eukaryota</taxon>
        <taxon>Fungi</taxon>
        <taxon>Dikarya</taxon>
        <taxon>Ascomycota</taxon>
        <taxon>Saccharomycotina</taxon>
        <taxon>Saccharomycetes</taxon>
        <taxon>Saccharomycetales</taxon>
        <taxon>Saccharomycetaceae</taxon>
        <taxon>Tetrapisispora</taxon>
    </lineage>
</organism>
<dbReference type="Proteomes" id="UP000005666">
    <property type="component" value="Chromosome 14"/>
</dbReference>
<dbReference type="KEGG" id="tpf:TPHA_0N00660"/>
<evidence type="ECO:0000259" key="3">
    <source>
        <dbReference type="Pfam" id="PF04083"/>
    </source>
</evidence>
<dbReference type="GO" id="GO:0000032">
    <property type="term" value="P:cell wall mannoprotein biosynthetic process"/>
    <property type="evidence" value="ECO:0007669"/>
    <property type="project" value="EnsemblFungi"/>
</dbReference>
<dbReference type="AlphaFoldDB" id="G8C119"/>
<keyword evidence="2" id="KW-0472">Membrane</keyword>